<dbReference type="RefSeq" id="WP_190549773.1">
    <property type="nucleotide sequence ID" value="NZ_CAWPNO010000079.1"/>
</dbReference>
<reference evidence="2 3" key="1">
    <citation type="journal article" date="2020" name="ISME J.">
        <title>Comparative genomics reveals insights into cyanobacterial evolution and habitat adaptation.</title>
        <authorList>
            <person name="Chen M.Y."/>
            <person name="Teng W.K."/>
            <person name="Zhao L."/>
            <person name="Hu C.X."/>
            <person name="Zhou Y.K."/>
            <person name="Han B.P."/>
            <person name="Song L.R."/>
            <person name="Shu W.S."/>
        </authorList>
    </citation>
    <scope>NUCLEOTIDE SEQUENCE [LARGE SCALE GENOMIC DNA]</scope>
    <source>
        <strain evidence="2 3">FACHB-288</strain>
    </source>
</reference>
<evidence type="ECO:0000256" key="1">
    <source>
        <dbReference type="SAM" id="Coils"/>
    </source>
</evidence>
<proteinExistence type="predicted"/>
<dbReference type="Proteomes" id="UP000658514">
    <property type="component" value="Unassembled WGS sequence"/>
</dbReference>
<gene>
    <name evidence="2" type="ORF">H6G24_24790</name>
</gene>
<keyword evidence="1" id="KW-0175">Coiled coil</keyword>
<organism evidence="2 3">
    <name type="scientific">Calothrix parietina FACHB-288</name>
    <dbReference type="NCBI Taxonomy" id="2692896"/>
    <lineage>
        <taxon>Bacteria</taxon>
        <taxon>Bacillati</taxon>
        <taxon>Cyanobacteriota</taxon>
        <taxon>Cyanophyceae</taxon>
        <taxon>Nostocales</taxon>
        <taxon>Calotrichaceae</taxon>
        <taxon>Calothrix</taxon>
    </lineage>
</organism>
<keyword evidence="3" id="KW-1185">Reference proteome</keyword>
<accession>A0ABR8AGL7</accession>
<evidence type="ECO:0000313" key="3">
    <source>
        <dbReference type="Proteomes" id="UP000658514"/>
    </source>
</evidence>
<protein>
    <submittedName>
        <fullName evidence="2">Uncharacterized protein</fullName>
    </submittedName>
</protein>
<feature type="coiled-coil region" evidence="1">
    <location>
        <begin position="27"/>
        <end position="58"/>
    </location>
</feature>
<dbReference type="EMBL" id="JACJQH010000045">
    <property type="protein sequence ID" value="MBD2198660.1"/>
    <property type="molecule type" value="Genomic_DNA"/>
</dbReference>
<comment type="caution">
    <text evidence="2">The sequence shown here is derived from an EMBL/GenBank/DDBJ whole genome shotgun (WGS) entry which is preliminary data.</text>
</comment>
<evidence type="ECO:0000313" key="2">
    <source>
        <dbReference type="EMBL" id="MBD2198660.1"/>
    </source>
</evidence>
<name>A0ABR8AGL7_9CYAN</name>
<sequence>MNVPPQLQQKIEKWANSQGISTEEFILQAITEKIELLSQEVTEENTQQNSQLNNLLNNQPANLYRQDGILVVEAELAENFDINNFISQLREERIQAQIL</sequence>